<feature type="region of interest" description="Disordered" evidence="5">
    <location>
        <begin position="354"/>
        <end position="386"/>
    </location>
</feature>
<evidence type="ECO:0000313" key="8">
    <source>
        <dbReference type="EMBL" id="VFT93325.1"/>
    </source>
</evidence>
<dbReference type="InterPro" id="IPR011011">
    <property type="entry name" value="Znf_FYVE_PHD"/>
</dbReference>
<dbReference type="CDD" id="cd00065">
    <property type="entry name" value="FYVE_like_SF"/>
    <property type="match status" value="1"/>
</dbReference>
<name>A0A485L5Q4_9STRA</name>
<dbReference type="EMBL" id="CAADRA010005915">
    <property type="protein sequence ID" value="VFT93325.1"/>
    <property type="molecule type" value="Genomic_DNA"/>
</dbReference>
<protein>
    <submittedName>
        <fullName evidence="8">Aste57867_16551 protein</fullName>
    </submittedName>
</protein>
<dbReference type="AlphaFoldDB" id="A0A485L5Q4"/>
<feature type="region of interest" description="Disordered" evidence="5">
    <location>
        <begin position="673"/>
        <end position="708"/>
    </location>
</feature>
<dbReference type="Pfam" id="PF01363">
    <property type="entry name" value="FYVE"/>
    <property type="match status" value="1"/>
</dbReference>
<dbReference type="GO" id="GO:0008270">
    <property type="term" value="F:zinc ion binding"/>
    <property type="evidence" value="ECO:0007669"/>
    <property type="project" value="UniProtKB-KW"/>
</dbReference>
<dbReference type="InterPro" id="IPR003018">
    <property type="entry name" value="GAF"/>
</dbReference>
<dbReference type="OrthoDB" id="303614at2759"/>
<feature type="domain" description="FYVE-type" evidence="6">
    <location>
        <begin position="292"/>
        <end position="348"/>
    </location>
</feature>
<organism evidence="8 9">
    <name type="scientific">Aphanomyces stellatus</name>
    <dbReference type="NCBI Taxonomy" id="120398"/>
    <lineage>
        <taxon>Eukaryota</taxon>
        <taxon>Sar</taxon>
        <taxon>Stramenopiles</taxon>
        <taxon>Oomycota</taxon>
        <taxon>Saprolegniomycetes</taxon>
        <taxon>Saprolegniales</taxon>
        <taxon>Verrucalvaceae</taxon>
        <taxon>Aphanomyces</taxon>
    </lineage>
</organism>
<evidence type="ECO:0000259" key="6">
    <source>
        <dbReference type="PROSITE" id="PS50178"/>
    </source>
</evidence>
<reference evidence="8 9" key="1">
    <citation type="submission" date="2019-03" db="EMBL/GenBank/DDBJ databases">
        <authorList>
            <person name="Gaulin E."/>
            <person name="Dumas B."/>
        </authorList>
    </citation>
    <scope>NUCLEOTIDE SEQUENCE [LARGE SCALE GENOMIC DNA]</scope>
    <source>
        <strain evidence="8">CBS 568.67</strain>
    </source>
</reference>
<feature type="compositionally biased region" description="Basic and acidic residues" evidence="5">
    <location>
        <begin position="673"/>
        <end position="691"/>
    </location>
</feature>
<evidence type="ECO:0000313" key="9">
    <source>
        <dbReference type="Proteomes" id="UP000332933"/>
    </source>
</evidence>
<dbReference type="PANTHER" id="PTHR43102">
    <property type="entry name" value="SLR1143 PROTEIN"/>
    <property type="match status" value="1"/>
</dbReference>
<dbReference type="InterPro" id="IPR013083">
    <property type="entry name" value="Znf_RING/FYVE/PHD"/>
</dbReference>
<evidence type="ECO:0000256" key="1">
    <source>
        <dbReference type="ARBA" id="ARBA00022723"/>
    </source>
</evidence>
<keyword evidence="2 4" id="KW-0863">Zinc-finger</keyword>
<sequence>MAQPVAFSPFVGASMSNSSKPTPPPAPVVTPHDRRAATTVSAPELKWLRQVGHRATDALLRHDSNKQNVHVLPMEADGVALCHWADTTLFSIKGTITIFTDLAEVMHVLSTKHPALVQQIFARFFGGAHTTACVHYQPDEDNQHEDRVLSVETLDVHLATPSLKMDRAMERRQYTFLRFSECIDSATSTGTPGGVCVWESVDLKQGPGAGTARFRTCGFLVNATGHPHQVQLSLLLTHPLDARHVHAASGGAIPSTDYFILQRMVRATLLGFDGAIVDRRVFTNTTLPKHVWTDGARCTLCYKAFSLFRYKHHCRLCGDVVCAHCSVVRSSHAGSSVRACAACLDGATSSLQRASHHASSSSEASSETPRRRRQTTIILPDPIPSPYAFQPSYDTFDDTFSDDDDDDDHVLHSLRQQPYMSSTEGDAAPRLTSSSSTGSTSPHLGHRPTSMEAEAWNDQIDRLIDPKLGWGSMNLQADARSSKLPPPPPKNDDQFVTESTPLSYVLSFKDGNAWPDPPVTPDEVHRLDTAKALDLLRPHPEVHAYVKMACRTLQCPVGALTIVGGSKGLLIAKVAVHADSIARHIMLESHVLMSRDPLVVLDCLDDLRFMTNPLVCEGDVGIRFYVGVPLVASDGCILGALSVVDTRPRTAVRRRDLRTLVLTAQTLMRRFEDMSSVRHEPGQRSSEEQRERWRRPQSSTTSSDLDID</sequence>
<dbReference type="SMART" id="SM00064">
    <property type="entry name" value="FYVE"/>
    <property type="match status" value="1"/>
</dbReference>
<reference evidence="7" key="2">
    <citation type="submission" date="2019-06" db="EMBL/GenBank/DDBJ databases">
        <title>Genomics analysis of Aphanomyces spp. identifies a new class of oomycete effector associated with host adaptation.</title>
        <authorList>
            <person name="Gaulin E."/>
        </authorList>
    </citation>
    <scope>NUCLEOTIDE SEQUENCE</scope>
    <source>
        <strain evidence="7">CBS 578.67</strain>
    </source>
</reference>
<dbReference type="PANTHER" id="PTHR43102:SF2">
    <property type="entry name" value="GAF DOMAIN-CONTAINING PROTEIN"/>
    <property type="match status" value="1"/>
</dbReference>
<dbReference type="SUPFAM" id="SSF55781">
    <property type="entry name" value="GAF domain-like"/>
    <property type="match status" value="1"/>
</dbReference>
<evidence type="ECO:0000256" key="3">
    <source>
        <dbReference type="ARBA" id="ARBA00022833"/>
    </source>
</evidence>
<feature type="compositionally biased region" description="Low complexity" evidence="5">
    <location>
        <begin position="357"/>
        <end position="367"/>
    </location>
</feature>
<proteinExistence type="predicted"/>
<dbReference type="Gene3D" id="3.30.450.40">
    <property type="match status" value="1"/>
</dbReference>
<dbReference type="InterPro" id="IPR000306">
    <property type="entry name" value="Znf_FYVE"/>
</dbReference>
<accession>A0A485L5Q4</accession>
<dbReference type="Proteomes" id="UP000332933">
    <property type="component" value="Unassembled WGS sequence"/>
</dbReference>
<dbReference type="Pfam" id="PF01590">
    <property type="entry name" value="GAF"/>
    <property type="match status" value="1"/>
</dbReference>
<dbReference type="PROSITE" id="PS50178">
    <property type="entry name" value="ZF_FYVE"/>
    <property type="match status" value="1"/>
</dbReference>
<evidence type="ECO:0000313" key="7">
    <source>
        <dbReference type="EMBL" id="KAF0692374.1"/>
    </source>
</evidence>
<dbReference type="SMART" id="SM00065">
    <property type="entry name" value="GAF"/>
    <property type="match status" value="1"/>
</dbReference>
<keyword evidence="3" id="KW-0862">Zinc</keyword>
<dbReference type="Gene3D" id="3.30.40.10">
    <property type="entry name" value="Zinc/RING finger domain, C3HC4 (zinc finger)"/>
    <property type="match status" value="1"/>
</dbReference>
<evidence type="ECO:0000256" key="4">
    <source>
        <dbReference type="PROSITE-ProRule" id="PRU00091"/>
    </source>
</evidence>
<dbReference type="SUPFAM" id="SSF57903">
    <property type="entry name" value="FYVE/PHD zinc finger"/>
    <property type="match status" value="1"/>
</dbReference>
<gene>
    <name evidence="8" type="primary">Aste57867_16551</name>
    <name evidence="7" type="ORF">As57867_016494</name>
    <name evidence="8" type="ORF">ASTE57867_16551</name>
</gene>
<feature type="region of interest" description="Disordered" evidence="5">
    <location>
        <begin position="13"/>
        <end position="35"/>
    </location>
</feature>
<evidence type="ECO:0000256" key="5">
    <source>
        <dbReference type="SAM" id="MobiDB-lite"/>
    </source>
</evidence>
<feature type="compositionally biased region" description="Polar residues" evidence="5">
    <location>
        <begin position="414"/>
        <end position="424"/>
    </location>
</feature>
<keyword evidence="1" id="KW-0479">Metal-binding</keyword>
<feature type="compositionally biased region" description="Low complexity" evidence="5">
    <location>
        <begin position="432"/>
        <end position="441"/>
    </location>
</feature>
<dbReference type="EMBL" id="VJMH01005894">
    <property type="protein sequence ID" value="KAF0692374.1"/>
    <property type="molecule type" value="Genomic_DNA"/>
</dbReference>
<keyword evidence="9" id="KW-1185">Reference proteome</keyword>
<evidence type="ECO:0000256" key="2">
    <source>
        <dbReference type="ARBA" id="ARBA00022771"/>
    </source>
</evidence>
<dbReference type="InterPro" id="IPR017455">
    <property type="entry name" value="Znf_FYVE-rel"/>
</dbReference>
<feature type="region of interest" description="Disordered" evidence="5">
    <location>
        <begin position="414"/>
        <end position="448"/>
    </location>
</feature>
<dbReference type="InterPro" id="IPR029016">
    <property type="entry name" value="GAF-like_dom_sf"/>
</dbReference>